<sequence>MTGIEQAIHAAGSQKRLAELLGCSQQNVSFWLRQGYCPPERVVEVEQATGIDRALLINPKLLDLLTPASL</sequence>
<dbReference type="EMBL" id="LR797819">
    <property type="protein sequence ID" value="CAB4241005.1"/>
    <property type="molecule type" value="Genomic_DNA"/>
</dbReference>
<dbReference type="InterPro" id="IPR031856">
    <property type="entry name" value="YdaS_toxin-like"/>
</dbReference>
<dbReference type="Pfam" id="PF15943">
    <property type="entry name" value="YdaS_toxin"/>
    <property type="match status" value="1"/>
</dbReference>
<dbReference type="GO" id="GO:0003677">
    <property type="term" value="F:DNA binding"/>
    <property type="evidence" value="ECO:0007669"/>
    <property type="project" value="InterPro"/>
</dbReference>
<protein>
    <submittedName>
        <fullName evidence="1">Bacterial antitoxin YdaS</fullName>
    </submittedName>
</protein>
<dbReference type="SUPFAM" id="SSF47413">
    <property type="entry name" value="lambda repressor-like DNA-binding domains"/>
    <property type="match status" value="1"/>
</dbReference>
<reference evidence="1" key="1">
    <citation type="submission" date="2020-05" db="EMBL/GenBank/DDBJ databases">
        <authorList>
            <person name="Chiriac C."/>
            <person name="Salcher M."/>
            <person name="Ghai R."/>
            <person name="Kavagutti S V."/>
        </authorList>
    </citation>
    <scope>NUCLEOTIDE SEQUENCE</scope>
</reference>
<name>A0A6J5TAY3_9CAUD</name>
<organism evidence="1">
    <name type="scientific">uncultured Caudovirales phage</name>
    <dbReference type="NCBI Taxonomy" id="2100421"/>
    <lineage>
        <taxon>Viruses</taxon>
        <taxon>Duplodnaviria</taxon>
        <taxon>Heunggongvirae</taxon>
        <taxon>Uroviricota</taxon>
        <taxon>Caudoviricetes</taxon>
        <taxon>Peduoviridae</taxon>
        <taxon>Maltschvirus</taxon>
        <taxon>Maltschvirus maltsch</taxon>
    </lineage>
</organism>
<dbReference type="InterPro" id="IPR010982">
    <property type="entry name" value="Lambda_DNA-bd_dom_sf"/>
</dbReference>
<dbReference type="Gene3D" id="1.10.260.40">
    <property type="entry name" value="lambda repressor-like DNA-binding domains"/>
    <property type="match status" value="1"/>
</dbReference>
<accession>A0A6J5TAY3</accession>
<evidence type="ECO:0000313" key="1">
    <source>
        <dbReference type="EMBL" id="CAB4241005.1"/>
    </source>
</evidence>
<proteinExistence type="predicted"/>
<gene>
    <name evidence="1" type="ORF">UFOVP56_48</name>
</gene>